<dbReference type="AlphaFoldDB" id="A0A853GBZ5"/>
<reference evidence="1 2" key="1">
    <citation type="submission" date="2020-05" db="EMBL/GenBank/DDBJ databases">
        <title>Horizontal transmission and recombination maintain forever young bacterial symbiont genomes.</title>
        <authorList>
            <person name="Russell S.L."/>
            <person name="Pepper-Tunick E."/>
            <person name="Svedberg J."/>
            <person name="Byrne A."/>
            <person name="Ruelas Castillo J."/>
            <person name="Vollmers C."/>
            <person name="Beinart R.A."/>
            <person name="Corbett-Detig R."/>
        </authorList>
    </citation>
    <scope>NUCLEOTIDE SEQUENCE [LARGE SCALE GENOMIC DNA]</scope>
    <source>
        <strain evidence="1">Monterey_2004</strain>
    </source>
</reference>
<gene>
    <name evidence="1" type="ORF">H0A74_00500</name>
</gene>
<sequence length="129" mass="14768">MSTNTVTVSVGFDYQGQHYELSNVIDIEYIIYHDDFFNAVYLSIARANNIDLYSYKLDVILDQTIIFSNAKGCVEDCVNNGKLDLTLLRENYQQTEYLPKIKLIAEQFKIHDNITIALVDAYLLGKKSS</sequence>
<comment type="caution">
    <text evidence="1">The sequence shown here is derived from an EMBL/GenBank/DDBJ whole genome shotgun (WGS) entry which is preliminary data.</text>
</comment>
<dbReference type="Proteomes" id="UP000525329">
    <property type="component" value="Unassembled WGS sequence"/>
</dbReference>
<accession>A0A853GBZ5</accession>
<proteinExistence type="predicted"/>
<protein>
    <submittedName>
        <fullName evidence="1">Uncharacterized protein</fullName>
    </submittedName>
</protein>
<dbReference type="EMBL" id="JACCHU010000001">
    <property type="protein sequence ID" value="NYT52061.1"/>
    <property type="molecule type" value="Genomic_DNA"/>
</dbReference>
<evidence type="ECO:0000313" key="1">
    <source>
        <dbReference type="EMBL" id="NYT52061.1"/>
    </source>
</evidence>
<name>A0A853GBZ5_9GAMM</name>
<evidence type="ECO:0000313" key="2">
    <source>
        <dbReference type="Proteomes" id="UP000525329"/>
    </source>
</evidence>
<organism evidence="1 2">
    <name type="scientific">Candidatus Vesicomyosocius endoextente</name>
    <dbReference type="NCBI Taxonomy" id="2738853"/>
    <lineage>
        <taxon>Bacteria</taxon>
        <taxon>Pseudomonadati</taxon>
        <taxon>Pseudomonadota</taxon>
        <taxon>Gammaproteobacteria</taxon>
        <taxon>Candidatus Pseudothioglobaceae</taxon>
        <taxon>Candidatus Vesicomyidisocius</taxon>
    </lineage>
</organism>